<evidence type="ECO:0000313" key="2">
    <source>
        <dbReference type="Proteomes" id="UP000249341"/>
    </source>
</evidence>
<evidence type="ECO:0008006" key="3">
    <source>
        <dbReference type="Google" id="ProtNLM"/>
    </source>
</evidence>
<gene>
    <name evidence="1" type="ORF">B0I29_1184</name>
</gene>
<reference evidence="1 2" key="1">
    <citation type="submission" date="2018-06" db="EMBL/GenBank/DDBJ databases">
        <title>Genomic Encyclopedia of Type Strains, Phase III (KMG-III): the genomes of soil and plant-associated and newly described type strains.</title>
        <authorList>
            <person name="Whitman W."/>
        </authorList>
    </citation>
    <scope>NUCLEOTIDE SEQUENCE [LARGE SCALE GENOMIC DNA]</scope>
    <source>
        <strain evidence="1 2">CGMCC 4.7090</strain>
    </source>
</reference>
<protein>
    <recommendedName>
        <fullName evidence="3">SMI1/KNR4 family protein</fullName>
    </recommendedName>
</protein>
<name>A0A327Z2N3_9ACTN</name>
<dbReference type="AlphaFoldDB" id="A0A327Z2N3"/>
<proteinExistence type="predicted"/>
<keyword evidence="2" id="KW-1185">Reference proteome</keyword>
<dbReference type="Proteomes" id="UP000249341">
    <property type="component" value="Unassembled WGS sequence"/>
</dbReference>
<sequence>MIMSSPTYTLAVAENGEQWCDWVRHWATDIDAAVSSMMATFEADYGYPAGVNEVRWATAGDRVDAERYRSDPLASGPMADFYTVVAEVSLPDVGNGIFIHSAASALALRDEIGYVFLPRADDPHGLLIGSTGGGIQFVMDWAGCVHRSISASLDGDFEQVACTTEQFLTQLRYAVSEFVTDNRIVVLDNS</sequence>
<evidence type="ECO:0000313" key="1">
    <source>
        <dbReference type="EMBL" id="RAK29213.1"/>
    </source>
</evidence>
<comment type="caution">
    <text evidence="1">The sequence shown here is derived from an EMBL/GenBank/DDBJ whole genome shotgun (WGS) entry which is preliminary data.</text>
</comment>
<accession>A0A327Z2N3</accession>
<organism evidence="1 2">
    <name type="scientific">Actinoplanes lutulentus</name>
    <dbReference type="NCBI Taxonomy" id="1287878"/>
    <lineage>
        <taxon>Bacteria</taxon>
        <taxon>Bacillati</taxon>
        <taxon>Actinomycetota</taxon>
        <taxon>Actinomycetes</taxon>
        <taxon>Micromonosporales</taxon>
        <taxon>Micromonosporaceae</taxon>
        <taxon>Actinoplanes</taxon>
    </lineage>
</organism>
<dbReference type="EMBL" id="QLMJ01000018">
    <property type="protein sequence ID" value="RAK29213.1"/>
    <property type="molecule type" value="Genomic_DNA"/>
</dbReference>